<keyword evidence="2" id="KW-0732">Signal</keyword>
<keyword evidence="4" id="KW-1185">Reference proteome</keyword>
<reference evidence="3 4" key="1">
    <citation type="submission" date="2019-03" db="EMBL/GenBank/DDBJ databases">
        <title>Sequencing 23 genomes of Wallemia ichthyophaga.</title>
        <authorList>
            <person name="Gostincar C."/>
        </authorList>
    </citation>
    <scope>NUCLEOTIDE SEQUENCE [LARGE SCALE GENOMIC DNA]</scope>
    <source>
        <strain evidence="3 4">EXF-5753</strain>
    </source>
</reference>
<feature type="signal peptide" evidence="2">
    <location>
        <begin position="1"/>
        <end position="19"/>
    </location>
</feature>
<comment type="caution">
    <text evidence="3">The sequence shown here is derived from an EMBL/GenBank/DDBJ whole genome shotgun (WGS) entry which is preliminary data.</text>
</comment>
<keyword evidence="1" id="KW-0812">Transmembrane</keyword>
<evidence type="ECO:0000313" key="4">
    <source>
        <dbReference type="Proteomes" id="UP000310189"/>
    </source>
</evidence>
<feature type="chain" id="PRO_5020897202" evidence="2">
    <location>
        <begin position="20"/>
        <end position="629"/>
    </location>
</feature>
<protein>
    <submittedName>
        <fullName evidence="3">Uncharacterized protein</fullName>
    </submittedName>
</protein>
<dbReference type="AlphaFoldDB" id="A0A4T0FK81"/>
<accession>A0A4T0FK81</accession>
<keyword evidence="1" id="KW-1133">Transmembrane helix</keyword>
<evidence type="ECO:0000256" key="2">
    <source>
        <dbReference type="SAM" id="SignalP"/>
    </source>
</evidence>
<name>A0A4T0FK81_9BASI</name>
<keyword evidence="1" id="KW-0472">Membrane</keyword>
<dbReference type="OrthoDB" id="3364606at2759"/>
<evidence type="ECO:0000313" key="3">
    <source>
        <dbReference type="EMBL" id="TIA88065.1"/>
    </source>
</evidence>
<sequence length="629" mass="69794">MALTLYHWLFSLYQSIGVAISVMSDLSNSNDWLDVAIPDTEDDDLSLSFPDPLDKSHFENALETQSSVSQSTDDAFSDVDSIPSTNHSAGYDFAPTQQEQPRPPNVSDLIDSINATHSLSSSSRTITDSSATLSPLKLVILTTSDDLQVHTNTISKSFMKALFGNKPGFVIENNLTSHFVNASEPDCSFPVNDKEWRRTSNYFELHCEYINLNSPPGKAGSSDAITKIFLENLPTIVITPDNDLVGELGFFVKLKTNLALVHLDVHSYESSVDENTITFKELTDHAASPKLNAIYEGISGTRDATNDATITHKEPVSWEHQVKVRPKVSADVSLWYLVWFIKYVLGLVLLSMLALNVYRVATEDGYDMNWLSRLGLPTASNPNITQSRVPHSAPSCSSRPSLILTPPPTIKTALKTIDQAKVTTDLSIFNQVLDVVARIPPMSKCEVKYSPNTTDLSGQPVSDSADWLRIFKDAATNISSVSSQLAVDHIRQLAAMAETILELAYVIAEMGYESARLTYTNAKKRVPVSLQGYGEEANQYYLKTSQQLSHLTRRATTQASHKAALLWQGSAPPRWFTEKRLGERARQWSNAGKELEKAVHGGMSQLNRKTYRAMKQAKISYKRTMSRFV</sequence>
<organism evidence="3 4">
    <name type="scientific">Wallemia hederae</name>
    <dbReference type="NCBI Taxonomy" id="1540922"/>
    <lineage>
        <taxon>Eukaryota</taxon>
        <taxon>Fungi</taxon>
        <taxon>Dikarya</taxon>
        <taxon>Basidiomycota</taxon>
        <taxon>Wallemiomycotina</taxon>
        <taxon>Wallemiomycetes</taxon>
        <taxon>Wallemiales</taxon>
        <taxon>Wallemiaceae</taxon>
        <taxon>Wallemia</taxon>
    </lineage>
</organism>
<dbReference type="Proteomes" id="UP000310189">
    <property type="component" value="Unassembled WGS sequence"/>
</dbReference>
<feature type="transmembrane region" description="Helical" evidence="1">
    <location>
        <begin position="334"/>
        <end position="358"/>
    </location>
</feature>
<dbReference type="EMBL" id="SPNW01000043">
    <property type="protein sequence ID" value="TIA88065.1"/>
    <property type="molecule type" value="Genomic_DNA"/>
</dbReference>
<gene>
    <name evidence="3" type="ORF">E3P99_02796</name>
</gene>
<evidence type="ECO:0000256" key="1">
    <source>
        <dbReference type="SAM" id="Phobius"/>
    </source>
</evidence>
<proteinExistence type="predicted"/>